<dbReference type="RefSeq" id="WP_017821123.1">
    <property type="nucleotide sequence ID" value="NC_022349.1"/>
</dbReference>
<gene>
    <name evidence="2" type="ORF">N646_2250</name>
</gene>
<dbReference type="CDD" id="cd00093">
    <property type="entry name" value="HTH_XRE"/>
    <property type="match status" value="1"/>
</dbReference>
<reference evidence="2 3" key="1">
    <citation type="journal article" date="2015" name="Genome Announc.">
        <title>Complete genome sequence of Vibrio alginolyticus ATCC 17749.</title>
        <authorList>
            <person name="Liu X.F."/>
            <person name="Cao Y."/>
            <person name="Zhang H.L."/>
            <person name="Chen Y.J."/>
            <person name="Hu C.J."/>
        </authorList>
    </citation>
    <scope>NUCLEOTIDE SEQUENCE [LARGE SCALE GENOMIC DNA]</scope>
    <source>
        <strain evidence="3">ATCC 17749 / DSM 2171 / NBRC 15630 / NCIMB 1903 / NCTC 12160 / XII-53</strain>
    </source>
</reference>
<dbReference type="Pfam" id="PF12844">
    <property type="entry name" value="HTH_19"/>
    <property type="match status" value="1"/>
</dbReference>
<proteinExistence type="predicted"/>
<organism evidence="2 3">
    <name type="scientific">Vibrio alginolyticus (strain ATCC 17749 / DSM 2171 / NBRC 15630 / NCIMB 1903 / NCTC 12160 / XII-53)</name>
    <dbReference type="NCBI Taxonomy" id="1219076"/>
    <lineage>
        <taxon>Bacteria</taxon>
        <taxon>Pseudomonadati</taxon>
        <taxon>Pseudomonadota</taxon>
        <taxon>Gammaproteobacteria</taxon>
        <taxon>Vibrionales</taxon>
        <taxon>Vibrionaceae</taxon>
        <taxon>Vibrio</taxon>
    </lineage>
</organism>
<evidence type="ECO:0000259" key="1">
    <source>
        <dbReference type="Pfam" id="PF12844"/>
    </source>
</evidence>
<accession>A0A2I3CD23</accession>
<dbReference type="AlphaFoldDB" id="A0A2I3CD23"/>
<dbReference type="GO" id="GO:0003677">
    <property type="term" value="F:DNA binding"/>
    <property type="evidence" value="ECO:0007669"/>
    <property type="project" value="InterPro"/>
</dbReference>
<name>A0A2I3CD23_VIBAX</name>
<dbReference type="SUPFAM" id="SSF47413">
    <property type="entry name" value="lambda repressor-like DNA-binding domains"/>
    <property type="match status" value="1"/>
</dbReference>
<feature type="domain" description="HTH cro/C1-type" evidence="1">
    <location>
        <begin position="88"/>
        <end position="148"/>
    </location>
</feature>
<sequence>MVVADHAYADYDVSKIKNLAVSGQHAVQSAAHSTYQSPNATEIFDLINYRSGQHKYWTHTKTDFHDVLVEVSTTDVLTVSPQQNLLVKRLNELKSSLGLADEELASILKTTRKTLHNWQQGNTKPNKTKLLRLVDQHNLLSKWLSNGYPDIATLDIEEKNQILHKLQQDEVDTDDVLYFGSGLMLTSDFDVIDDPFA</sequence>
<dbReference type="InterPro" id="IPR010982">
    <property type="entry name" value="Lambda_DNA-bd_dom_sf"/>
</dbReference>
<evidence type="ECO:0000313" key="3">
    <source>
        <dbReference type="Proteomes" id="UP000016714"/>
    </source>
</evidence>
<evidence type="ECO:0000313" key="2">
    <source>
        <dbReference type="EMBL" id="AGV18062.1"/>
    </source>
</evidence>
<dbReference type="HOGENOM" id="CLU_1383679_0_0_6"/>
<dbReference type="EMBL" id="CP006718">
    <property type="protein sequence ID" value="AGV18062.1"/>
    <property type="molecule type" value="Genomic_DNA"/>
</dbReference>
<protein>
    <recommendedName>
        <fullName evidence="1">HTH cro/C1-type domain-containing protein</fullName>
    </recommendedName>
</protein>
<dbReference type="KEGG" id="vag:N646_2250"/>
<dbReference type="Gene3D" id="1.10.260.40">
    <property type="entry name" value="lambda repressor-like DNA-binding domains"/>
    <property type="match status" value="1"/>
</dbReference>
<dbReference type="InterPro" id="IPR001387">
    <property type="entry name" value="Cro/C1-type_HTH"/>
</dbReference>
<dbReference type="Proteomes" id="UP000016714">
    <property type="component" value="Chromosome 1"/>
</dbReference>